<dbReference type="AlphaFoldDB" id="A0A9P1IKR9"/>
<gene>
    <name evidence="1" type="ORF">CAMP_LOCUS9310</name>
</gene>
<evidence type="ECO:0000313" key="1">
    <source>
        <dbReference type="EMBL" id="CAI5446673.1"/>
    </source>
</evidence>
<sequence length="773" mass="90752">MLSTLGFLIHGNEKPKRLKDLTCLYMINKNQPIRDENDKPLSINDLKTELKNRVEILNLSNFQVIIDKVIEKLEEMDDSICYFVLVSTFYLSDSIFEESLKEMSVNQGLMNHNFEYKLYSELLENSKNIPKLPWDISKVLNPTELAKLPPEQQIFENPIIPIDNWGLISAEYRKILKTEELLISARENQSIIFFHLENAQFFAKLLEMYRGKSSDLFQINDKKHFYLGNLCRVEEWNLTMTKTILAKHLFLANLLSDTRQNLEALFNPISENPIRKAIQNFLREEFQQFSENLFEIFSENSENMNRHRKCHEIYEFARGFYHVLKDFVKILKNLNDFSPIDLNEMSFVGSRFAALESARKIWKRFNLILIQFIVKKCAEMLTSPEAELFDLLVDEGDSKLIRDPSVWQRLNPLSMEQSRCIDRNLSNRIVDLIISYRFFVNDKKNEERNELELFSITPCFESTIDEIMTSFGPENPPELEKSLELLMRKLPTTEIVEKYSRKILAKSIRFFDFLKQFFTQPHIHGKSISNLDVAKYEKYGFEREFLQAISYDFRSTFDDCRFGIAPKEPLNVYTTESVAFVYSQVFTILNMLKNAMDAIIETRRCDTFQREPRLRYSIFHMNDVVFTIRKNIMGLVEAAYVDMKKKLDLELSNKSLNSNECLNICYRSHRIFMKEIAAILMLSLNRGSTARILKMMVTSVSESSTSCISDDAVSADRHYQEFLKNLSLFLDLCRQDRLRYSLYKSLEFSEESTDFGRKSAFSSYSDDISCRSY</sequence>
<protein>
    <submittedName>
        <fullName evidence="1">Uncharacterized protein</fullName>
    </submittedName>
</protein>
<comment type="caution">
    <text evidence="1">The sequence shown here is derived from an EMBL/GenBank/DDBJ whole genome shotgun (WGS) entry which is preliminary data.</text>
</comment>
<evidence type="ECO:0000313" key="2">
    <source>
        <dbReference type="Proteomes" id="UP001152747"/>
    </source>
</evidence>
<keyword evidence="2" id="KW-1185">Reference proteome</keyword>
<accession>A0A9P1IKR9</accession>
<reference evidence="1" key="1">
    <citation type="submission" date="2022-11" db="EMBL/GenBank/DDBJ databases">
        <authorList>
            <person name="Kikuchi T."/>
        </authorList>
    </citation>
    <scope>NUCLEOTIDE SEQUENCE</scope>
    <source>
        <strain evidence="1">PS1010</strain>
    </source>
</reference>
<proteinExistence type="predicted"/>
<organism evidence="1 2">
    <name type="scientific">Caenorhabditis angaria</name>
    <dbReference type="NCBI Taxonomy" id="860376"/>
    <lineage>
        <taxon>Eukaryota</taxon>
        <taxon>Metazoa</taxon>
        <taxon>Ecdysozoa</taxon>
        <taxon>Nematoda</taxon>
        <taxon>Chromadorea</taxon>
        <taxon>Rhabditida</taxon>
        <taxon>Rhabditina</taxon>
        <taxon>Rhabditomorpha</taxon>
        <taxon>Rhabditoidea</taxon>
        <taxon>Rhabditidae</taxon>
        <taxon>Peloderinae</taxon>
        <taxon>Caenorhabditis</taxon>
    </lineage>
</organism>
<dbReference type="OrthoDB" id="5800016at2759"/>
<dbReference type="Proteomes" id="UP001152747">
    <property type="component" value="Unassembled WGS sequence"/>
</dbReference>
<dbReference type="EMBL" id="CANHGI010000003">
    <property type="protein sequence ID" value="CAI5446673.1"/>
    <property type="molecule type" value="Genomic_DNA"/>
</dbReference>
<name>A0A9P1IKR9_9PELO</name>